<keyword evidence="5" id="KW-1185">Reference proteome</keyword>
<dbReference type="InterPro" id="IPR016181">
    <property type="entry name" value="Acyl_CoA_acyltransferase"/>
</dbReference>
<dbReference type="Proteomes" id="UP000032458">
    <property type="component" value="Unassembled WGS sequence"/>
</dbReference>
<protein>
    <recommendedName>
        <fullName evidence="3">N-acetyltransferase domain-containing protein</fullName>
    </recommendedName>
</protein>
<gene>
    <name evidence="4" type="ORF">SNA_16550</name>
</gene>
<dbReference type="Pfam" id="PF00583">
    <property type="entry name" value="Acetyltransf_1"/>
    <property type="match status" value="1"/>
</dbReference>
<dbReference type="SUPFAM" id="SSF55729">
    <property type="entry name" value="Acyl-CoA N-acyltransferases (Nat)"/>
    <property type="match status" value="1"/>
</dbReference>
<keyword evidence="1" id="KW-0808">Transferase</keyword>
<dbReference type="CDD" id="cd04301">
    <property type="entry name" value="NAT_SF"/>
    <property type="match status" value="1"/>
</dbReference>
<reference evidence="4 5" key="1">
    <citation type="submission" date="2014-09" db="EMBL/GenBank/DDBJ databases">
        <title>Draft genome sequence of Streptomyces natalensis ATCC 27448, producer of the antifungal pimaricin.</title>
        <authorList>
            <person name="Mendes M.V."/>
            <person name="Beites T."/>
            <person name="Pires S."/>
            <person name="Santos C.L."/>
            <person name="Moradas-Ferreira P."/>
        </authorList>
    </citation>
    <scope>NUCLEOTIDE SEQUENCE [LARGE SCALE GENOMIC DNA]</scope>
    <source>
        <strain evidence="4 5">ATCC 27448</strain>
    </source>
</reference>
<evidence type="ECO:0000259" key="3">
    <source>
        <dbReference type="PROSITE" id="PS51186"/>
    </source>
</evidence>
<dbReference type="PANTHER" id="PTHR43877">
    <property type="entry name" value="AMINOALKYLPHOSPHONATE N-ACETYLTRANSFERASE-RELATED-RELATED"/>
    <property type="match status" value="1"/>
</dbReference>
<name>A0A0D7CKB6_9ACTN</name>
<sequence>MMTLRIASSDDLAILTRLNAIVHDAHVRHRPDLFVSTPSRDSLEALLIRQLSDPDTTFLIAETTPDGNALGYAMARVATRHGNALIAPDSVISLEQIAVDPSASRKGVGSALLDAVRDIGRAAGCRRLVTNVWDFNEGALSFYQASGLRPMSRMLDQGL</sequence>
<evidence type="ECO:0000256" key="1">
    <source>
        <dbReference type="ARBA" id="ARBA00022679"/>
    </source>
</evidence>
<dbReference type="InterPro" id="IPR050832">
    <property type="entry name" value="Bact_Acetyltransf"/>
</dbReference>
<dbReference type="PROSITE" id="PS51186">
    <property type="entry name" value="GNAT"/>
    <property type="match status" value="1"/>
</dbReference>
<feature type="domain" description="N-acetyltransferase" evidence="3">
    <location>
        <begin position="2"/>
        <end position="159"/>
    </location>
</feature>
<comment type="caution">
    <text evidence="4">The sequence shown here is derived from an EMBL/GenBank/DDBJ whole genome shotgun (WGS) entry which is preliminary data.</text>
</comment>
<dbReference type="GO" id="GO:0016747">
    <property type="term" value="F:acyltransferase activity, transferring groups other than amino-acyl groups"/>
    <property type="evidence" value="ECO:0007669"/>
    <property type="project" value="InterPro"/>
</dbReference>
<dbReference type="PATRIC" id="fig|1240678.4.peg.3478"/>
<proteinExistence type="predicted"/>
<evidence type="ECO:0000313" key="5">
    <source>
        <dbReference type="Proteomes" id="UP000032458"/>
    </source>
</evidence>
<keyword evidence="2" id="KW-0012">Acyltransferase</keyword>
<dbReference type="EMBL" id="JRKI01000026">
    <property type="protein sequence ID" value="KIZ16643.1"/>
    <property type="molecule type" value="Genomic_DNA"/>
</dbReference>
<dbReference type="AlphaFoldDB" id="A0A0D7CKB6"/>
<dbReference type="Gene3D" id="3.40.630.30">
    <property type="match status" value="1"/>
</dbReference>
<accession>A0A0D7CKB6</accession>
<evidence type="ECO:0000313" key="4">
    <source>
        <dbReference type="EMBL" id="KIZ16643.1"/>
    </source>
</evidence>
<evidence type="ECO:0000256" key="2">
    <source>
        <dbReference type="ARBA" id="ARBA00023315"/>
    </source>
</evidence>
<organism evidence="4 5">
    <name type="scientific">Streptomyces natalensis ATCC 27448</name>
    <dbReference type="NCBI Taxonomy" id="1240678"/>
    <lineage>
        <taxon>Bacteria</taxon>
        <taxon>Bacillati</taxon>
        <taxon>Actinomycetota</taxon>
        <taxon>Actinomycetes</taxon>
        <taxon>Kitasatosporales</taxon>
        <taxon>Streptomycetaceae</taxon>
        <taxon>Streptomyces</taxon>
    </lineage>
</organism>
<dbReference type="InterPro" id="IPR000182">
    <property type="entry name" value="GNAT_dom"/>
</dbReference>
<dbReference type="PANTHER" id="PTHR43877:SF1">
    <property type="entry name" value="ACETYLTRANSFERASE"/>
    <property type="match status" value="1"/>
</dbReference>